<accession>A0A1T5M005</accession>
<dbReference type="Gene3D" id="3.10.450.40">
    <property type="match status" value="1"/>
</dbReference>
<dbReference type="Proteomes" id="UP000189777">
    <property type="component" value="Unassembled WGS sequence"/>
</dbReference>
<dbReference type="EMBL" id="FUZQ01000008">
    <property type="protein sequence ID" value="SKC81128.1"/>
    <property type="molecule type" value="Genomic_DNA"/>
</dbReference>
<evidence type="ECO:0000313" key="1">
    <source>
        <dbReference type="EMBL" id="SKC81128.1"/>
    </source>
</evidence>
<keyword evidence="2" id="KW-1185">Reference proteome</keyword>
<protein>
    <submittedName>
        <fullName evidence="1">Uncharacterized membrane protein YkoI</fullName>
    </submittedName>
</protein>
<reference evidence="1 2" key="1">
    <citation type="submission" date="2017-02" db="EMBL/GenBank/DDBJ databases">
        <authorList>
            <person name="Peterson S.W."/>
        </authorList>
    </citation>
    <scope>NUCLEOTIDE SEQUENCE [LARGE SCALE GENOMIC DNA]</scope>
    <source>
        <strain evidence="1 2">DSM 21481</strain>
    </source>
</reference>
<evidence type="ECO:0000313" key="2">
    <source>
        <dbReference type="Proteomes" id="UP000189777"/>
    </source>
</evidence>
<dbReference type="STRING" id="526729.SAMN04324258_4166"/>
<sequence>MPEHRTAAGLLAIATAEKKAGGTAFAIDDPDRDNTWEIGVATGKISVEVEVSADGTEVVGTRDDDLDADDRQAIADAKFSITQAIERTVATSGGDLDDAELDEDDGRFQWSVTVLVDGAEVDFRVGTQDGTVTQERED</sequence>
<proteinExistence type="predicted"/>
<gene>
    <name evidence="1" type="ORF">SAMN04324258_4166</name>
</gene>
<dbReference type="AlphaFoldDB" id="A0A1T5M005"/>
<name>A0A1T5M005_9MICO</name>
<organism evidence="1 2">
    <name type="scientific">Krasilnikoviella flava</name>
    <dbReference type="NCBI Taxonomy" id="526729"/>
    <lineage>
        <taxon>Bacteria</taxon>
        <taxon>Bacillati</taxon>
        <taxon>Actinomycetota</taxon>
        <taxon>Actinomycetes</taxon>
        <taxon>Micrococcales</taxon>
        <taxon>Promicromonosporaceae</taxon>
        <taxon>Krasilnikoviella</taxon>
    </lineage>
</organism>